<dbReference type="InterPro" id="IPR000477">
    <property type="entry name" value="RT_dom"/>
</dbReference>
<dbReference type="PANTHER" id="PTHR19446">
    <property type="entry name" value="REVERSE TRANSCRIPTASES"/>
    <property type="match status" value="1"/>
</dbReference>
<evidence type="ECO:0000313" key="3">
    <source>
        <dbReference type="WBParaSite" id="MBELARI_LOCUS2579"/>
    </source>
</evidence>
<name>A0AAF3J866_9BILA</name>
<dbReference type="PROSITE" id="PS50878">
    <property type="entry name" value="RT_POL"/>
    <property type="match status" value="1"/>
</dbReference>
<dbReference type="AlphaFoldDB" id="A0AAF3J866"/>
<feature type="domain" description="Reverse transcriptase" evidence="1">
    <location>
        <begin position="154"/>
        <end position="407"/>
    </location>
</feature>
<evidence type="ECO:0000313" key="2">
    <source>
        <dbReference type="Proteomes" id="UP000887575"/>
    </source>
</evidence>
<dbReference type="InterPro" id="IPR043502">
    <property type="entry name" value="DNA/RNA_pol_sf"/>
</dbReference>
<evidence type="ECO:0000259" key="1">
    <source>
        <dbReference type="PROSITE" id="PS50878"/>
    </source>
</evidence>
<reference evidence="3" key="1">
    <citation type="submission" date="2024-02" db="UniProtKB">
        <authorList>
            <consortium name="WormBaseParasite"/>
        </authorList>
    </citation>
    <scope>IDENTIFICATION</scope>
</reference>
<organism evidence="2 3">
    <name type="scientific">Mesorhabditis belari</name>
    <dbReference type="NCBI Taxonomy" id="2138241"/>
    <lineage>
        <taxon>Eukaryota</taxon>
        <taxon>Metazoa</taxon>
        <taxon>Ecdysozoa</taxon>
        <taxon>Nematoda</taxon>
        <taxon>Chromadorea</taxon>
        <taxon>Rhabditida</taxon>
        <taxon>Rhabditina</taxon>
        <taxon>Rhabditomorpha</taxon>
        <taxon>Rhabditoidea</taxon>
        <taxon>Rhabditidae</taxon>
        <taxon>Mesorhabditinae</taxon>
        <taxon>Mesorhabditis</taxon>
    </lineage>
</organism>
<dbReference type="InterPro" id="IPR043128">
    <property type="entry name" value="Rev_trsase/Diguanyl_cyclase"/>
</dbReference>
<dbReference type="Pfam" id="PF00078">
    <property type="entry name" value="RVT_1"/>
    <property type="match status" value="1"/>
</dbReference>
<dbReference type="WBParaSite" id="MBELARI_LOCUS2579">
    <property type="protein sequence ID" value="MBELARI_LOCUS2579"/>
    <property type="gene ID" value="MBELARI_LOCUS2579"/>
</dbReference>
<accession>A0AAF3J866</accession>
<keyword evidence="2" id="KW-1185">Reference proteome</keyword>
<proteinExistence type="predicted"/>
<protein>
    <submittedName>
        <fullName evidence="3">Reverse transcriptase domain-containing protein</fullName>
    </submittedName>
</protein>
<dbReference type="Proteomes" id="UP000887575">
    <property type="component" value="Unassembled WGS sequence"/>
</dbReference>
<sequence length="420" mass="48835">MPTMKDEAPNSRIQWESLEESHNWIDSITLPEIRNIDETWRDLVQEIQRKARKNLGNREEKLNNDKFKNVPTLNEWKSHFEKLFSAKTPTLQLPELAPVENLELKIEEEDVEFSLKQMKTGKEAGVDDIPIDFWKLFPRAIKFLTDFFIAILESRKIPTQWKRAFIMPRYKGIGETNDCAMYRPIQHLSHTRKLFEKIFERKLRSLGIGTTENQCGHKKNRGVKVAHRGLRSLLASSSPIHMAFLDIKNANDSVTPKCVWWALRKHSVPENYIDFLKLMLVDQSAQVFSRDQLSDSFPIETGFPQGSPLSNFLLVLVVDAITRDFQRPFPWTILYSDDILLADETREGLEFQCTNWARRLAEFGLKFNEKKGKYLNTEDGTGEALNLRIENCTIDRAKSVVYLGKIFDDTLPTSKKDRRK</sequence>
<dbReference type="Gene3D" id="3.30.70.270">
    <property type="match status" value="1"/>
</dbReference>
<dbReference type="SUPFAM" id="SSF56672">
    <property type="entry name" value="DNA/RNA polymerases"/>
    <property type="match status" value="1"/>
</dbReference>